<comment type="similarity">
    <text evidence="1">Belongs to the ATP-dependent AMP-binding enzyme family.</text>
</comment>
<accession>A0ABS1JGF0</accession>
<evidence type="ECO:0000256" key="1">
    <source>
        <dbReference type="ARBA" id="ARBA00006432"/>
    </source>
</evidence>
<reference evidence="4 5" key="1">
    <citation type="submission" date="2021-01" db="EMBL/GenBank/DDBJ databases">
        <title>Tumebacillus sp. strain ITR2 16S ribosomal RNA gene Genome sequencing and assembly.</title>
        <authorList>
            <person name="Kang M."/>
        </authorList>
    </citation>
    <scope>NUCLEOTIDE SEQUENCE [LARGE SCALE GENOMIC DNA]</scope>
    <source>
        <strain evidence="4 5">ITR2</strain>
    </source>
</reference>
<dbReference type="InterPro" id="IPR000873">
    <property type="entry name" value="AMP-dep_synth/lig_dom"/>
</dbReference>
<dbReference type="Pfam" id="PF13193">
    <property type="entry name" value="AMP-binding_C"/>
    <property type="match status" value="1"/>
</dbReference>
<dbReference type="InterPro" id="IPR045851">
    <property type="entry name" value="AMP-bd_C_sf"/>
</dbReference>
<dbReference type="RefSeq" id="WP_201637618.1">
    <property type="nucleotide sequence ID" value="NZ_JAEQNB010000006.1"/>
</dbReference>
<dbReference type="InterPro" id="IPR020459">
    <property type="entry name" value="AMP-binding"/>
</dbReference>
<keyword evidence="5" id="KW-1185">Reference proteome</keyword>
<dbReference type="SUPFAM" id="SSF56801">
    <property type="entry name" value="Acetyl-CoA synthetase-like"/>
    <property type="match status" value="1"/>
</dbReference>
<dbReference type="InterPro" id="IPR010071">
    <property type="entry name" value="AA_adenyl_dom"/>
</dbReference>
<gene>
    <name evidence="4" type="ORF">JJB07_18820</name>
</gene>
<organism evidence="4 5">
    <name type="scientific">Tumebacillus amylolyticus</name>
    <dbReference type="NCBI Taxonomy" id="2801339"/>
    <lineage>
        <taxon>Bacteria</taxon>
        <taxon>Bacillati</taxon>
        <taxon>Bacillota</taxon>
        <taxon>Bacilli</taxon>
        <taxon>Bacillales</taxon>
        <taxon>Alicyclobacillaceae</taxon>
        <taxon>Tumebacillus</taxon>
    </lineage>
</organism>
<dbReference type="InterPro" id="IPR025110">
    <property type="entry name" value="AMP-bd_C"/>
</dbReference>
<sequence length="496" mass="54783">MHQYLEEQAAKTPDAVAAVFRNESLTYRELNAKANQLAHHLRQQGVRPESVVGLMLDRSLWMIIGIYGILKAGGAYLPLAPSNPVQRLQYIQEDSGVQVVLTESKHLGKLTAQMIALDDEDLYTGSEEDLLCVNQPSDLVYVIYTSGSTGKPKGVMIEHGALVNRLEWMQAAYPIGSRDVILQKTPFTFDVSVWEMFWWSMVGAKVCFLAPGMEKFPQAIMEATETQQVTVMHFVPSMLNAFLNYVEGAGEMSRLQSLRLVFASGEALASQHVEKFNELLHHRNGTRLINLYGPTEATIDVSSYDCPTTGVLSGSVPIGKAITNIGLHVLNVQGDLVPDGEVGELVITGIGVARGYLNNPKLTAEKFVDSPLGRLYKTGDLARVLPDGNIEYHGRIDHQVKIRGLRIELGEIEACALDYEGVDQCAVVVREESETVVKLVACLVTETSFDLKGLRKHLKDRLPDYMLPGAYELYVTLPLTDNGKVDRKALVAREVL</sequence>
<proteinExistence type="inferred from homology"/>
<dbReference type="Proteomes" id="UP000602284">
    <property type="component" value="Unassembled WGS sequence"/>
</dbReference>
<protein>
    <submittedName>
        <fullName evidence="4">Amino acid adenylation domain-containing protein</fullName>
    </submittedName>
</protein>
<comment type="caution">
    <text evidence="4">The sequence shown here is derived from an EMBL/GenBank/DDBJ whole genome shotgun (WGS) entry which is preliminary data.</text>
</comment>
<name>A0ABS1JGF0_9BACL</name>
<dbReference type="InterPro" id="IPR020845">
    <property type="entry name" value="AMP-binding_CS"/>
</dbReference>
<dbReference type="Gene3D" id="3.30.300.30">
    <property type="match status" value="1"/>
</dbReference>
<evidence type="ECO:0000313" key="5">
    <source>
        <dbReference type="Proteomes" id="UP000602284"/>
    </source>
</evidence>
<dbReference type="PANTHER" id="PTHR45527:SF14">
    <property type="entry name" value="PLIPASTATIN SYNTHASE SUBUNIT B"/>
    <property type="match status" value="1"/>
</dbReference>
<evidence type="ECO:0000259" key="3">
    <source>
        <dbReference type="Pfam" id="PF13193"/>
    </source>
</evidence>
<evidence type="ECO:0000313" key="4">
    <source>
        <dbReference type="EMBL" id="MBL0388663.1"/>
    </source>
</evidence>
<evidence type="ECO:0000259" key="2">
    <source>
        <dbReference type="Pfam" id="PF00501"/>
    </source>
</evidence>
<dbReference type="Pfam" id="PF00501">
    <property type="entry name" value="AMP-binding"/>
    <property type="match status" value="1"/>
</dbReference>
<feature type="domain" description="AMP-dependent synthetase/ligase" evidence="2">
    <location>
        <begin position="5"/>
        <end position="357"/>
    </location>
</feature>
<feature type="domain" description="AMP-binding enzyme C-terminal" evidence="3">
    <location>
        <begin position="411"/>
        <end position="484"/>
    </location>
</feature>
<dbReference type="CDD" id="cd05930">
    <property type="entry name" value="A_NRPS"/>
    <property type="match status" value="1"/>
</dbReference>
<dbReference type="EMBL" id="JAEQNB010000006">
    <property type="protein sequence ID" value="MBL0388663.1"/>
    <property type="molecule type" value="Genomic_DNA"/>
</dbReference>
<dbReference type="PROSITE" id="PS00455">
    <property type="entry name" value="AMP_BINDING"/>
    <property type="match status" value="1"/>
</dbReference>
<dbReference type="NCBIfam" id="TIGR01733">
    <property type="entry name" value="AA-adenyl-dom"/>
    <property type="match status" value="1"/>
</dbReference>
<dbReference type="PANTHER" id="PTHR45527">
    <property type="entry name" value="NONRIBOSOMAL PEPTIDE SYNTHETASE"/>
    <property type="match status" value="1"/>
</dbReference>
<dbReference type="Gene3D" id="2.30.38.10">
    <property type="entry name" value="Luciferase, Domain 3"/>
    <property type="match status" value="1"/>
</dbReference>
<dbReference type="Gene3D" id="3.40.50.980">
    <property type="match status" value="2"/>
</dbReference>
<dbReference type="PRINTS" id="PR00154">
    <property type="entry name" value="AMPBINDING"/>
</dbReference>